<reference evidence="10 11" key="1">
    <citation type="submission" date="2023-07" db="EMBL/GenBank/DDBJ databases">
        <title>Closed genoem sequence of Methanomicrococcus sp. Hf6.</title>
        <authorList>
            <person name="Poehlein A."/>
            <person name="Protasov E."/>
            <person name="Platt K."/>
            <person name="Reeh H."/>
            <person name="Daniel R."/>
            <person name="Brune A."/>
        </authorList>
    </citation>
    <scope>NUCLEOTIDE SEQUENCE [LARGE SCALE GENOMIC DNA]</scope>
    <source>
        <strain evidence="10 11">Hf6</strain>
    </source>
</reference>
<keyword evidence="5 7" id="KW-1133">Transmembrane helix</keyword>
<dbReference type="InterPro" id="IPR058533">
    <property type="entry name" value="Cation_efflux_TM"/>
</dbReference>
<evidence type="ECO:0000259" key="9">
    <source>
        <dbReference type="Pfam" id="PF16916"/>
    </source>
</evidence>
<dbReference type="InterPro" id="IPR050291">
    <property type="entry name" value="CDF_Transporter"/>
</dbReference>
<feature type="transmembrane region" description="Helical" evidence="7">
    <location>
        <begin position="153"/>
        <end position="173"/>
    </location>
</feature>
<dbReference type="InterPro" id="IPR027469">
    <property type="entry name" value="Cation_efflux_TMD_sf"/>
</dbReference>
<evidence type="ECO:0000256" key="6">
    <source>
        <dbReference type="ARBA" id="ARBA00023136"/>
    </source>
</evidence>
<feature type="transmembrane region" description="Helical" evidence="7">
    <location>
        <begin position="218"/>
        <end position="240"/>
    </location>
</feature>
<evidence type="ECO:0000256" key="3">
    <source>
        <dbReference type="ARBA" id="ARBA00022448"/>
    </source>
</evidence>
<feature type="transmembrane region" description="Helical" evidence="7">
    <location>
        <begin position="115"/>
        <end position="133"/>
    </location>
</feature>
<evidence type="ECO:0000256" key="1">
    <source>
        <dbReference type="ARBA" id="ARBA00004141"/>
    </source>
</evidence>
<comment type="similarity">
    <text evidence="2">Belongs to the cation diffusion facilitator (CDF) transporter (TC 2.A.4) family.</text>
</comment>
<accession>A0AA96ZTU7</accession>
<feature type="transmembrane region" description="Helical" evidence="7">
    <location>
        <begin position="194"/>
        <end position="212"/>
    </location>
</feature>
<dbReference type="GO" id="GO:0016020">
    <property type="term" value="C:membrane"/>
    <property type="evidence" value="ECO:0007669"/>
    <property type="project" value="UniProtKB-SubCell"/>
</dbReference>
<dbReference type="InterPro" id="IPR002524">
    <property type="entry name" value="Cation_efflux"/>
</dbReference>
<protein>
    <submittedName>
        <fullName evidence="10">Manganese efflux system protein MneP</fullName>
    </submittedName>
</protein>
<dbReference type="FunFam" id="1.20.1510.10:FF:000006">
    <property type="entry name" value="Divalent cation efflux transporter"/>
    <property type="match status" value="1"/>
</dbReference>
<organism evidence="10 11">
    <name type="scientific">Methanimicrococcus hongohii</name>
    <dbReference type="NCBI Taxonomy" id="3028295"/>
    <lineage>
        <taxon>Archaea</taxon>
        <taxon>Methanobacteriati</taxon>
        <taxon>Methanobacteriota</taxon>
        <taxon>Stenosarchaea group</taxon>
        <taxon>Methanomicrobia</taxon>
        <taxon>Methanosarcinales</taxon>
        <taxon>Methanosarcinaceae</taxon>
        <taxon>Methanimicrococcus</taxon>
    </lineage>
</organism>
<dbReference type="AlphaFoldDB" id="A0AA96ZTU7"/>
<feature type="transmembrane region" description="Helical" evidence="7">
    <location>
        <begin position="46"/>
        <end position="67"/>
    </location>
</feature>
<dbReference type="Gene3D" id="1.20.1510.10">
    <property type="entry name" value="Cation efflux protein transmembrane domain"/>
    <property type="match status" value="1"/>
</dbReference>
<keyword evidence="3" id="KW-0813">Transport</keyword>
<feature type="domain" description="Cation efflux protein cytoplasmic" evidence="9">
    <location>
        <begin position="252"/>
        <end position="329"/>
    </location>
</feature>
<dbReference type="InterPro" id="IPR036837">
    <property type="entry name" value="Cation_efflux_CTD_sf"/>
</dbReference>
<evidence type="ECO:0000256" key="4">
    <source>
        <dbReference type="ARBA" id="ARBA00022692"/>
    </source>
</evidence>
<comment type="subcellular location">
    <subcellularLocation>
        <location evidence="1">Membrane</location>
        <topology evidence="1">Multi-pass membrane protein</topology>
    </subcellularLocation>
</comment>
<dbReference type="GeneID" id="85194869"/>
<evidence type="ECO:0000313" key="11">
    <source>
        <dbReference type="Proteomes" id="UP001302978"/>
    </source>
</evidence>
<sequence length="344" mass="37820">MAKEENNAVNNAANNAANNTVVTVGLKDLQTPFQHSEYKSKEGIRVTVIGMIVNIVLTIIKIAAGIIGNSAALIADGVHSLSDLLSDFVVIFSIRISAKPEDESHNYGHKKIENLASVIVGFMLLFAGILILYEGVTTIYDFTQGIPIEKPAMLAFYVALLSIISKELLYQYTHRVAKKLESDMIEVNAWHHRTDAFSSIGVAAGIGVAILLGDQWAIIDPIMAVLLAVYILYIAAKIIYNSTNDLMEASLSPEVNDEIKAIINDCDGVLNVHSLKTRKLGSSKAIDVHIMVEPDLTVNEASTIQKDVENCLKERFGPDTYVIIKIEPYLERKAEREKHIMEGL</sequence>
<dbReference type="SUPFAM" id="SSF160240">
    <property type="entry name" value="Cation efflux protein cytoplasmic domain-like"/>
    <property type="match status" value="1"/>
</dbReference>
<evidence type="ECO:0000259" key="8">
    <source>
        <dbReference type="Pfam" id="PF01545"/>
    </source>
</evidence>
<proteinExistence type="inferred from homology"/>
<evidence type="ECO:0000256" key="7">
    <source>
        <dbReference type="SAM" id="Phobius"/>
    </source>
</evidence>
<keyword evidence="6 7" id="KW-0472">Membrane</keyword>
<dbReference type="PANTHER" id="PTHR43840">
    <property type="entry name" value="MITOCHONDRIAL METAL TRANSPORTER 1-RELATED"/>
    <property type="match status" value="1"/>
</dbReference>
<feature type="domain" description="Cation efflux protein transmembrane" evidence="8">
    <location>
        <begin position="49"/>
        <end position="247"/>
    </location>
</feature>
<dbReference type="Gene3D" id="3.30.70.1350">
    <property type="entry name" value="Cation efflux protein, cytoplasmic domain"/>
    <property type="match status" value="1"/>
</dbReference>
<dbReference type="RefSeq" id="WP_316558093.1">
    <property type="nucleotide sequence ID" value="NZ_CP131059.1"/>
</dbReference>
<dbReference type="NCBIfam" id="TIGR01297">
    <property type="entry name" value="CDF"/>
    <property type="match status" value="1"/>
</dbReference>
<evidence type="ECO:0000256" key="2">
    <source>
        <dbReference type="ARBA" id="ARBA00008114"/>
    </source>
</evidence>
<dbReference type="Pfam" id="PF01545">
    <property type="entry name" value="Cation_efflux"/>
    <property type="match status" value="1"/>
</dbReference>
<dbReference type="EMBL" id="CP131059">
    <property type="protein sequence ID" value="WNY23092.1"/>
    <property type="molecule type" value="Genomic_DNA"/>
</dbReference>
<name>A0AA96ZTU7_9EURY</name>
<gene>
    <name evidence="10" type="primary">mneP</name>
    <name evidence="10" type="ORF">MmiHf6_03910</name>
</gene>
<keyword evidence="11" id="KW-1185">Reference proteome</keyword>
<dbReference type="PANTHER" id="PTHR43840:SF15">
    <property type="entry name" value="MITOCHONDRIAL METAL TRANSPORTER 1-RELATED"/>
    <property type="match status" value="1"/>
</dbReference>
<keyword evidence="4 7" id="KW-0812">Transmembrane</keyword>
<evidence type="ECO:0000256" key="5">
    <source>
        <dbReference type="ARBA" id="ARBA00022989"/>
    </source>
</evidence>
<dbReference type="GO" id="GO:0008324">
    <property type="term" value="F:monoatomic cation transmembrane transporter activity"/>
    <property type="evidence" value="ECO:0007669"/>
    <property type="project" value="InterPro"/>
</dbReference>
<dbReference type="Proteomes" id="UP001302978">
    <property type="component" value="Chromosome"/>
</dbReference>
<dbReference type="InterPro" id="IPR027470">
    <property type="entry name" value="Cation_efflux_CTD"/>
</dbReference>
<evidence type="ECO:0000313" key="10">
    <source>
        <dbReference type="EMBL" id="WNY23092.1"/>
    </source>
</evidence>
<dbReference type="SUPFAM" id="SSF161111">
    <property type="entry name" value="Cation efflux protein transmembrane domain-like"/>
    <property type="match status" value="1"/>
</dbReference>
<feature type="transmembrane region" description="Helical" evidence="7">
    <location>
        <begin position="73"/>
        <end position="94"/>
    </location>
</feature>
<dbReference type="KEGG" id="mehf:MmiHf6_03910"/>
<dbReference type="Pfam" id="PF16916">
    <property type="entry name" value="ZT_dimer"/>
    <property type="match status" value="1"/>
</dbReference>